<dbReference type="Proteomes" id="UP001165488">
    <property type="component" value="Unassembled WGS sequence"/>
</dbReference>
<evidence type="ECO:0000313" key="2">
    <source>
        <dbReference type="EMBL" id="MCH7397564.1"/>
    </source>
</evidence>
<keyword evidence="3" id="KW-1185">Reference proteome</keyword>
<protein>
    <submittedName>
        <fullName evidence="2">Uncharacterized protein</fullName>
    </submittedName>
</protein>
<name>A0ABS9ULR7_9BACT</name>
<keyword evidence="1" id="KW-0472">Membrane</keyword>
<gene>
    <name evidence="2" type="ORF">MM236_06170</name>
</gene>
<sequence length="74" mass="8860">MEINKFGMTFKKLLYQAFIFFLMMIVLELFWLSENPDLLKILTGVSVGSIIYLAFMCWMYEVNPFKKKLNHNKK</sequence>
<feature type="transmembrane region" description="Helical" evidence="1">
    <location>
        <begin position="38"/>
        <end position="60"/>
    </location>
</feature>
<dbReference type="RefSeq" id="WP_241274070.1">
    <property type="nucleotide sequence ID" value="NZ_JAKZGS010000003.1"/>
</dbReference>
<keyword evidence="1" id="KW-0812">Transmembrane</keyword>
<comment type="caution">
    <text evidence="2">The sequence shown here is derived from an EMBL/GenBank/DDBJ whole genome shotgun (WGS) entry which is preliminary data.</text>
</comment>
<evidence type="ECO:0000256" key="1">
    <source>
        <dbReference type="SAM" id="Phobius"/>
    </source>
</evidence>
<evidence type="ECO:0000313" key="3">
    <source>
        <dbReference type="Proteomes" id="UP001165488"/>
    </source>
</evidence>
<dbReference type="EMBL" id="JAKZGS010000003">
    <property type="protein sequence ID" value="MCH7397564.1"/>
    <property type="molecule type" value="Genomic_DNA"/>
</dbReference>
<feature type="transmembrane region" description="Helical" evidence="1">
    <location>
        <begin position="12"/>
        <end position="32"/>
    </location>
</feature>
<accession>A0ABS9ULR7</accession>
<reference evidence="2" key="1">
    <citation type="submission" date="2022-03" db="EMBL/GenBank/DDBJ databases">
        <title>De novo assembled genomes of Belliella spp. (Cyclobacteriaceae) strains.</title>
        <authorList>
            <person name="Szabo A."/>
            <person name="Korponai K."/>
            <person name="Felfoldi T."/>
        </authorList>
    </citation>
    <scope>NUCLEOTIDE SEQUENCE</scope>
    <source>
        <strain evidence="2">DSM 107340</strain>
    </source>
</reference>
<organism evidence="2 3">
    <name type="scientific">Belliella calami</name>
    <dbReference type="NCBI Taxonomy" id="2923436"/>
    <lineage>
        <taxon>Bacteria</taxon>
        <taxon>Pseudomonadati</taxon>
        <taxon>Bacteroidota</taxon>
        <taxon>Cytophagia</taxon>
        <taxon>Cytophagales</taxon>
        <taxon>Cyclobacteriaceae</taxon>
        <taxon>Belliella</taxon>
    </lineage>
</organism>
<keyword evidence="1" id="KW-1133">Transmembrane helix</keyword>
<proteinExistence type="predicted"/>